<protein>
    <recommendedName>
        <fullName evidence="3">Secreted protein</fullName>
    </recommendedName>
</protein>
<sequence>MVVYTLFTSLLPFKKKTVTSLTVAFWVSIAGSISPGTSALEPAPEPFKVRETRAASPLPISPPLSITSSVCEQLTNAAIAHIDKNRFFTFIL</sequence>
<keyword evidence="2" id="KW-1185">Reference proteome</keyword>
<dbReference type="RefSeq" id="WP_255026115.1">
    <property type="nucleotide sequence ID" value="NZ_JANDHW010000003.1"/>
</dbReference>
<dbReference type="EMBL" id="JANDHW010000003">
    <property type="protein sequence ID" value="MCP9611379.1"/>
    <property type="molecule type" value="Genomic_DNA"/>
</dbReference>
<comment type="caution">
    <text evidence="1">The sequence shown here is derived from an EMBL/GenBank/DDBJ whole genome shotgun (WGS) entry which is preliminary data.</text>
</comment>
<evidence type="ECO:0000313" key="2">
    <source>
        <dbReference type="Proteomes" id="UP001205603"/>
    </source>
</evidence>
<name>A0ABT1MH52_9BACT</name>
<dbReference type="Proteomes" id="UP001205603">
    <property type="component" value="Unassembled WGS sequence"/>
</dbReference>
<proteinExistence type="predicted"/>
<reference evidence="1 2" key="1">
    <citation type="submission" date="2022-07" db="EMBL/GenBank/DDBJ databases">
        <title>Fecal culturing of patients with breast cancer.</title>
        <authorList>
            <person name="Teng N.M.Y."/>
            <person name="Kiu R."/>
            <person name="Evans R."/>
            <person name="Baker D.J."/>
            <person name="Zenner C."/>
            <person name="Robinson S.D."/>
            <person name="Hall L.J."/>
        </authorList>
    </citation>
    <scope>NUCLEOTIDE SEQUENCE [LARGE SCALE GENOMIC DNA]</scope>
    <source>
        <strain evidence="1 2">LH1063</strain>
    </source>
</reference>
<evidence type="ECO:0000313" key="1">
    <source>
        <dbReference type="EMBL" id="MCP9611379.1"/>
    </source>
</evidence>
<accession>A0ABT1MH52</accession>
<evidence type="ECO:0008006" key="3">
    <source>
        <dbReference type="Google" id="ProtNLM"/>
    </source>
</evidence>
<gene>
    <name evidence="1" type="ORF">NMU02_04660</name>
</gene>
<organism evidence="1 2">
    <name type="scientific">Coprobacter tertius</name>
    <dbReference type="NCBI Taxonomy" id="2944915"/>
    <lineage>
        <taxon>Bacteria</taxon>
        <taxon>Pseudomonadati</taxon>
        <taxon>Bacteroidota</taxon>
        <taxon>Bacteroidia</taxon>
        <taxon>Bacteroidales</taxon>
        <taxon>Barnesiellaceae</taxon>
        <taxon>Coprobacter</taxon>
    </lineage>
</organism>